<comment type="caution">
    <text evidence="2">The sequence shown here is derived from an EMBL/GenBank/DDBJ whole genome shotgun (WGS) entry which is preliminary data.</text>
</comment>
<dbReference type="EMBL" id="JAUFSA010000001">
    <property type="protein sequence ID" value="MDP7734695.1"/>
    <property type="molecule type" value="Genomic_DNA"/>
</dbReference>
<evidence type="ECO:0000313" key="3">
    <source>
        <dbReference type="Proteomes" id="UP001229081"/>
    </source>
</evidence>
<dbReference type="Proteomes" id="UP001229081">
    <property type="component" value="Unassembled WGS sequence"/>
</dbReference>
<accession>A0A4R5WUY6</accession>
<protein>
    <submittedName>
        <fullName evidence="2">Uncharacterized protein</fullName>
    </submittedName>
</protein>
<name>A0A4R5WUY6_9MYCO</name>
<organism evidence="2 3">
    <name type="scientific">Mycobacterium paragordonae</name>
    <dbReference type="NCBI Taxonomy" id="1389713"/>
    <lineage>
        <taxon>Bacteria</taxon>
        <taxon>Bacillati</taxon>
        <taxon>Actinomycetota</taxon>
        <taxon>Actinomycetes</taxon>
        <taxon>Mycobacteriales</taxon>
        <taxon>Mycobacteriaceae</taxon>
        <taxon>Mycobacterium</taxon>
    </lineage>
</organism>
<feature type="region of interest" description="Disordered" evidence="1">
    <location>
        <begin position="43"/>
        <end position="68"/>
    </location>
</feature>
<evidence type="ECO:0000313" key="2">
    <source>
        <dbReference type="EMBL" id="MDP7734695.1"/>
    </source>
</evidence>
<dbReference type="AlphaFoldDB" id="A0A4R5WUY6"/>
<proteinExistence type="predicted"/>
<reference evidence="2" key="1">
    <citation type="submission" date="2023-06" db="EMBL/GenBank/DDBJ databases">
        <title>Identification of two novel mycobacterium reveal diversities and complexities of Mycobacterium gordonae clade.</title>
        <authorList>
            <person name="Matsumoto Y."/>
            <person name="Nakamura S."/>
            <person name="Motooka D."/>
            <person name="Fukushima K."/>
        </authorList>
    </citation>
    <scope>NUCLEOTIDE SEQUENCE</scope>
    <source>
        <strain evidence="2">TY812</strain>
    </source>
</reference>
<gene>
    <name evidence="2" type="ORF">QXL92_08060</name>
</gene>
<evidence type="ECO:0000256" key="1">
    <source>
        <dbReference type="SAM" id="MobiDB-lite"/>
    </source>
</evidence>
<sequence length="68" mass="7472">MANETEANVIYLQSHPVWMAAHRRERQLQEAIRRHPAYIAGQRAAAAGGSMATDHHGFGRYSTADAPA</sequence>
<feature type="compositionally biased region" description="Low complexity" evidence="1">
    <location>
        <begin position="43"/>
        <end position="52"/>
    </location>
</feature>